<keyword evidence="1" id="KW-0472">Membrane</keyword>
<feature type="transmembrane region" description="Helical" evidence="1">
    <location>
        <begin position="87"/>
        <end position="108"/>
    </location>
</feature>
<keyword evidence="1" id="KW-1133">Transmembrane helix</keyword>
<dbReference type="GO" id="GO:0015031">
    <property type="term" value="P:protein transport"/>
    <property type="evidence" value="ECO:0007669"/>
    <property type="project" value="InterPro"/>
</dbReference>
<evidence type="ECO:0000256" key="1">
    <source>
        <dbReference type="SAM" id="Phobius"/>
    </source>
</evidence>
<proteinExistence type="predicted"/>
<name>A0AAD9MHV2_PROWI</name>
<dbReference type="PIRSF" id="PIRSF004557">
    <property type="entry name" value="SecY"/>
    <property type="match status" value="1"/>
</dbReference>
<dbReference type="EMBL" id="JASFZW010000003">
    <property type="protein sequence ID" value="KAK2079139.1"/>
    <property type="molecule type" value="Genomic_DNA"/>
</dbReference>
<feature type="transmembrane region" description="Helical" evidence="1">
    <location>
        <begin position="44"/>
        <end position="66"/>
    </location>
</feature>
<feature type="transmembrane region" description="Helical" evidence="1">
    <location>
        <begin position="120"/>
        <end position="141"/>
    </location>
</feature>
<protein>
    <submittedName>
        <fullName evidence="2">Uncharacterized protein</fullName>
    </submittedName>
</protein>
<evidence type="ECO:0000313" key="2">
    <source>
        <dbReference type="EMBL" id="KAK2079139.1"/>
    </source>
</evidence>
<dbReference type="GO" id="GO:0016020">
    <property type="term" value="C:membrane"/>
    <property type="evidence" value="ECO:0007669"/>
    <property type="project" value="InterPro"/>
</dbReference>
<feature type="transmembrane region" description="Helical" evidence="1">
    <location>
        <begin position="383"/>
        <end position="406"/>
    </location>
</feature>
<dbReference type="InterPro" id="IPR002208">
    <property type="entry name" value="SecY/SEC61-alpha"/>
</dbReference>
<keyword evidence="1" id="KW-0812">Transmembrane</keyword>
<comment type="caution">
    <text evidence="2">The sequence shown here is derived from an EMBL/GenBank/DDBJ whole genome shotgun (WGS) entry which is preliminary data.</text>
</comment>
<sequence>MDLVGSSKHAVWPVESLGGGVPVSEAGSGGQLAELFGADVPANVFSLSVGPLMNAHLILGTLQLLPPVRRHLGLLRQQGQGHVVERYVTSLFVISGLVQAVALSYSWANQLGLAAGVQRWAWVAASSACLMLGAVICRALCDAVEKKGLGDGLGLFIATGTSLGRASLRAALAAIAARTPPPGRCFAAAALVLPLIAIVIRVQSAELRLPLAYHRGRSLPTRRGNPASVIGTLAALRLVASSEASKTVGVGPAVDKGSYFPISLSPQGTRTLLFVNFWVSMFRWPLSKLGLERLLASPWTYAALIFLVEAPNIGDTSAQLAEYLAMGEAGVQGVSPGSATAAVLSRKRQQLRLLNAAFLAAIWLISGVVDGAVALLVGAPAGILPLLLLASIYTGMSRQLAALSTLPKLEMEMRRERELLRAAAEA</sequence>
<dbReference type="AlphaFoldDB" id="A0AAD9MHV2"/>
<evidence type="ECO:0000313" key="3">
    <source>
        <dbReference type="Proteomes" id="UP001255856"/>
    </source>
</evidence>
<dbReference type="Gene3D" id="1.10.3370.10">
    <property type="entry name" value="SecY subunit domain"/>
    <property type="match status" value="1"/>
</dbReference>
<keyword evidence="3" id="KW-1185">Reference proteome</keyword>
<dbReference type="Pfam" id="PF00344">
    <property type="entry name" value="SecY"/>
    <property type="match status" value="1"/>
</dbReference>
<accession>A0AAD9MHV2</accession>
<dbReference type="InterPro" id="IPR023201">
    <property type="entry name" value="SecY_dom_sf"/>
</dbReference>
<reference evidence="2" key="1">
    <citation type="submission" date="2021-01" db="EMBL/GenBank/DDBJ databases">
        <authorList>
            <person name="Eckstrom K.M.E."/>
        </authorList>
    </citation>
    <scope>NUCLEOTIDE SEQUENCE</scope>
    <source>
        <strain evidence="2">UVCC 0001</strain>
    </source>
</reference>
<gene>
    <name evidence="2" type="ORF">QBZ16_002830</name>
</gene>
<dbReference type="PRINTS" id="PR00303">
    <property type="entry name" value="SECYTRNLCASE"/>
</dbReference>
<feature type="transmembrane region" description="Helical" evidence="1">
    <location>
        <begin position="353"/>
        <end position="377"/>
    </location>
</feature>
<dbReference type="SUPFAM" id="SSF103491">
    <property type="entry name" value="Preprotein translocase SecY subunit"/>
    <property type="match status" value="1"/>
</dbReference>
<organism evidence="2 3">
    <name type="scientific">Prototheca wickerhamii</name>
    <dbReference type="NCBI Taxonomy" id="3111"/>
    <lineage>
        <taxon>Eukaryota</taxon>
        <taxon>Viridiplantae</taxon>
        <taxon>Chlorophyta</taxon>
        <taxon>core chlorophytes</taxon>
        <taxon>Trebouxiophyceae</taxon>
        <taxon>Chlorellales</taxon>
        <taxon>Chlorellaceae</taxon>
        <taxon>Prototheca</taxon>
    </lineage>
</organism>
<dbReference type="Proteomes" id="UP001255856">
    <property type="component" value="Unassembled WGS sequence"/>
</dbReference>